<dbReference type="PROSITE" id="PS50244">
    <property type="entry name" value="S5A_REDUCTASE"/>
    <property type="match status" value="1"/>
</dbReference>
<keyword evidence="7" id="KW-0594">Phospholipid biosynthesis</keyword>
<dbReference type="OrthoDB" id="422086at2759"/>
<evidence type="ECO:0000313" key="11">
    <source>
        <dbReference type="Proteomes" id="UP000247409"/>
    </source>
</evidence>
<dbReference type="InterPro" id="IPR052527">
    <property type="entry name" value="Metal_cation-efflux_comp"/>
</dbReference>
<evidence type="ECO:0000256" key="2">
    <source>
        <dbReference type="ARBA" id="ARBA00022516"/>
    </source>
</evidence>
<feature type="region of interest" description="Disordered" evidence="9">
    <location>
        <begin position="37"/>
        <end position="60"/>
    </location>
</feature>
<evidence type="ECO:0000256" key="6">
    <source>
        <dbReference type="ARBA" id="ARBA00023136"/>
    </source>
</evidence>
<evidence type="ECO:0000256" key="8">
    <source>
        <dbReference type="ARBA" id="ARBA00023264"/>
    </source>
</evidence>
<sequence length="264" mass="28708">MVSPAFVSSFLPRLSPTTVPTAFRHNAKPLRLCRAPRAPLRMNTDPDKPESNPANQTTSAFEAPSFDTDVFSKFVDSAQQKIDSFQQSVQEIDATEIVDNTKQASLGLVDNFIAGDWLNRGELYGAIQLAFVVFLLRGGGALDFLVNFLAGPALFFVGALISGKAVFDLGLKQLSIWPAPVPNGELQTSGAYEYVRHPMYSGVVLASVGFAVATGSPARLALSIAFAAFLSKKIDVEEQFLKDAYPGYEEYSEEVPYKMIPTIL</sequence>
<dbReference type="Proteomes" id="UP000247409">
    <property type="component" value="Unassembled WGS sequence"/>
</dbReference>
<comment type="caution">
    <text evidence="10">The sequence shown here is derived from an EMBL/GenBank/DDBJ whole genome shotgun (WGS) entry which is preliminary data.</text>
</comment>
<keyword evidence="5" id="KW-0443">Lipid metabolism</keyword>
<keyword evidence="2" id="KW-0444">Lipid biosynthesis</keyword>
<dbReference type="UniPathway" id="UPA00753"/>
<evidence type="ECO:0000256" key="5">
    <source>
        <dbReference type="ARBA" id="ARBA00023098"/>
    </source>
</evidence>
<evidence type="ECO:0000256" key="1">
    <source>
        <dbReference type="ARBA" id="ARBA00004127"/>
    </source>
</evidence>
<protein>
    <submittedName>
        <fullName evidence="10">Cobalt-zinc-cadmium resistance protein CzcN</fullName>
    </submittedName>
</protein>
<comment type="subcellular location">
    <subcellularLocation>
        <location evidence="1">Endomembrane system</location>
        <topology evidence="1">Multi-pass membrane protein</topology>
    </subcellularLocation>
</comment>
<dbReference type="GO" id="GO:0012505">
    <property type="term" value="C:endomembrane system"/>
    <property type="evidence" value="ECO:0007669"/>
    <property type="project" value="UniProtKB-SubCell"/>
</dbReference>
<keyword evidence="11" id="KW-1185">Reference proteome</keyword>
<evidence type="ECO:0000313" key="10">
    <source>
        <dbReference type="EMBL" id="PXF45936.1"/>
    </source>
</evidence>
<evidence type="ECO:0000256" key="3">
    <source>
        <dbReference type="ARBA" id="ARBA00022692"/>
    </source>
</evidence>
<gene>
    <name evidence="10" type="ORF">BWQ96_04297</name>
</gene>
<dbReference type="Pfam" id="PF04191">
    <property type="entry name" value="PEMT"/>
    <property type="match status" value="1"/>
</dbReference>
<name>A0A2V3IUX4_9FLOR</name>
<accession>A0A2V3IUX4</accession>
<keyword evidence="4" id="KW-1133">Transmembrane helix</keyword>
<evidence type="ECO:0000256" key="7">
    <source>
        <dbReference type="ARBA" id="ARBA00023209"/>
    </source>
</evidence>
<dbReference type="EMBL" id="NBIV01000049">
    <property type="protein sequence ID" value="PXF45936.1"/>
    <property type="molecule type" value="Genomic_DNA"/>
</dbReference>
<dbReference type="AlphaFoldDB" id="A0A2V3IUX4"/>
<evidence type="ECO:0000256" key="9">
    <source>
        <dbReference type="SAM" id="MobiDB-lite"/>
    </source>
</evidence>
<dbReference type="Gene3D" id="1.20.120.1630">
    <property type="match status" value="1"/>
</dbReference>
<dbReference type="GO" id="GO:0006656">
    <property type="term" value="P:phosphatidylcholine biosynthetic process"/>
    <property type="evidence" value="ECO:0007669"/>
    <property type="project" value="UniProtKB-UniPathway"/>
</dbReference>
<keyword evidence="6" id="KW-0472">Membrane</keyword>
<reference evidence="10 11" key="1">
    <citation type="journal article" date="2018" name="Mol. Biol. Evol.">
        <title>Analysis of the draft genome of the red seaweed Gracilariopsis chorda provides insights into genome size evolution in Rhodophyta.</title>
        <authorList>
            <person name="Lee J."/>
            <person name="Yang E.C."/>
            <person name="Graf L."/>
            <person name="Yang J.H."/>
            <person name="Qiu H."/>
            <person name="Zel Zion U."/>
            <person name="Chan C.X."/>
            <person name="Stephens T.G."/>
            <person name="Weber A.P.M."/>
            <person name="Boo G.H."/>
            <person name="Boo S.M."/>
            <person name="Kim K.M."/>
            <person name="Shin Y."/>
            <person name="Jung M."/>
            <person name="Lee S.J."/>
            <person name="Yim H.S."/>
            <person name="Lee J.H."/>
            <person name="Bhattacharya D."/>
            <person name="Yoon H.S."/>
        </authorList>
    </citation>
    <scope>NUCLEOTIDE SEQUENCE [LARGE SCALE GENOMIC DNA]</scope>
    <source>
        <strain evidence="10 11">SKKU-2015</strain>
        <tissue evidence="10">Whole body</tissue>
    </source>
</reference>
<dbReference type="InterPro" id="IPR007318">
    <property type="entry name" value="Phopholipid_MeTrfase"/>
</dbReference>
<keyword evidence="8" id="KW-1208">Phospholipid metabolism</keyword>
<proteinExistence type="predicted"/>
<organism evidence="10 11">
    <name type="scientific">Gracilariopsis chorda</name>
    <dbReference type="NCBI Taxonomy" id="448386"/>
    <lineage>
        <taxon>Eukaryota</taxon>
        <taxon>Rhodophyta</taxon>
        <taxon>Florideophyceae</taxon>
        <taxon>Rhodymeniophycidae</taxon>
        <taxon>Gracilariales</taxon>
        <taxon>Gracilariaceae</taxon>
        <taxon>Gracilariopsis</taxon>
    </lineage>
</organism>
<dbReference type="STRING" id="448386.A0A2V3IUX4"/>
<keyword evidence="3" id="KW-0812">Transmembrane</keyword>
<evidence type="ECO:0000256" key="4">
    <source>
        <dbReference type="ARBA" id="ARBA00022989"/>
    </source>
</evidence>
<dbReference type="PANTHER" id="PTHR43847">
    <property type="entry name" value="BLL3993 PROTEIN"/>
    <property type="match status" value="1"/>
</dbReference>
<dbReference type="PANTHER" id="PTHR43847:SF1">
    <property type="entry name" value="BLL3993 PROTEIN"/>
    <property type="match status" value="1"/>
</dbReference>